<dbReference type="Proteomes" id="UP000494206">
    <property type="component" value="Unassembled WGS sequence"/>
</dbReference>
<evidence type="ECO:0008006" key="4">
    <source>
        <dbReference type="Google" id="ProtNLM"/>
    </source>
</evidence>
<dbReference type="AlphaFoldDB" id="A0A8S1E476"/>
<dbReference type="OrthoDB" id="6502958at2759"/>
<feature type="compositionally biased region" description="Low complexity" evidence="1">
    <location>
        <begin position="136"/>
        <end position="150"/>
    </location>
</feature>
<accession>A0A8S1E476</accession>
<proteinExistence type="predicted"/>
<dbReference type="EMBL" id="CADEPM010000001">
    <property type="protein sequence ID" value="CAB3396598.1"/>
    <property type="molecule type" value="Genomic_DNA"/>
</dbReference>
<feature type="region of interest" description="Disordered" evidence="1">
    <location>
        <begin position="1"/>
        <end position="29"/>
    </location>
</feature>
<feature type="region of interest" description="Disordered" evidence="1">
    <location>
        <begin position="132"/>
        <end position="181"/>
    </location>
</feature>
<evidence type="ECO:0000313" key="2">
    <source>
        <dbReference type="EMBL" id="CAB3396598.1"/>
    </source>
</evidence>
<dbReference type="InterPro" id="IPR036388">
    <property type="entry name" value="WH-like_DNA-bd_sf"/>
</dbReference>
<protein>
    <recommendedName>
        <fullName evidence="4">Brinker DNA-binding domain-containing protein</fullName>
    </recommendedName>
</protein>
<organism evidence="2 3">
    <name type="scientific">Caenorhabditis bovis</name>
    <dbReference type="NCBI Taxonomy" id="2654633"/>
    <lineage>
        <taxon>Eukaryota</taxon>
        <taxon>Metazoa</taxon>
        <taxon>Ecdysozoa</taxon>
        <taxon>Nematoda</taxon>
        <taxon>Chromadorea</taxon>
        <taxon>Rhabditida</taxon>
        <taxon>Rhabditina</taxon>
        <taxon>Rhabditomorpha</taxon>
        <taxon>Rhabditoidea</taxon>
        <taxon>Rhabditidae</taxon>
        <taxon>Peloderinae</taxon>
        <taxon>Caenorhabditis</taxon>
    </lineage>
</organism>
<reference evidence="2 3" key="1">
    <citation type="submission" date="2020-04" db="EMBL/GenBank/DDBJ databases">
        <authorList>
            <person name="Laetsch R D."/>
            <person name="Stevens L."/>
            <person name="Kumar S."/>
            <person name="Blaxter L. M."/>
        </authorList>
    </citation>
    <scope>NUCLEOTIDE SEQUENCE [LARGE SCALE GENOMIC DNA]</scope>
</reference>
<sequence length="181" mass="19849">MSTDLLLQEPVRKSRKRRSSGDAELPNHSFGRTLKQYSVQEKLEIIGFAKLSGNRAAGRQFNVAESSIREWRKNEKKLLSNLNAVAGMSNVNTNNNDTKSVSDDMKQVEKFAQALMFSQFLLDLPMTQKAVESVGSVSTPSSTSSLSSASTPPPSLSPIPTNLTGSGRRKARQPQKVLQEP</sequence>
<keyword evidence="3" id="KW-1185">Reference proteome</keyword>
<comment type="caution">
    <text evidence="2">The sequence shown here is derived from an EMBL/GenBank/DDBJ whole genome shotgun (WGS) entry which is preliminary data.</text>
</comment>
<evidence type="ECO:0000313" key="3">
    <source>
        <dbReference type="Proteomes" id="UP000494206"/>
    </source>
</evidence>
<evidence type="ECO:0000256" key="1">
    <source>
        <dbReference type="SAM" id="MobiDB-lite"/>
    </source>
</evidence>
<dbReference type="Gene3D" id="1.10.10.10">
    <property type="entry name" value="Winged helix-like DNA-binding domain superfamily/Winged helix DNA-binding domain"/>
    <property type="match status" value="1"/>
</dbReference>
<gene>
    <name evidence="2" type="ORF">CBOVIS_LOCUS125</name>
</gene>
<name>A0A8S1E476_9PELO</name>